<organism evidence="1 2">
    <name type="scientific">Aphis craccivora</name>
    <name type="common">Cowpea aphid</name>
    <dbReference type="NCBI Taxonomy" id="307492"/>
    <lineage>
        <taxon>Eukaryota</taxon>
        <taxon>Metazoa</taxon>
        <taxon>Ecdysozoa</taxon>
        <taxon>Arthropoda</taxon>
        <taxon>Hexapoda</taxon>
        <taxon>Insecta</taxon>
        <taxon>Pterygota</taxon>
        <taxon>Neoptera</taxon>
        <taxon>Paraneoptera</taxon>
        <taxon>Hemiptera</taxon>
        <taxon>Sternorrhyncha</taxon>
        <taxon>Aphidomorpha</taxon>
        <taxon>Aphidoidea</taxon>
        <taxon>Aphididae</taxon>
        <taxon>Aphidini</taxon>
        <taxon>Aphis</taxon>
        <taxon>Aphis</taxon>
    </lineage>
</organism>
<accession>A0A6G0ZDG2</accession>
<evidence type="ECO:0000313" key="1">
    <source>
        <dbReference type="EMBL" id="KAF0768747.1"/>
    </source>
</evidence>
<name>A0A6G0ZDG2_APHCR</name>
<dbReference type="EMBL" id="VUJU01000710">
    <property type="protein sequence ID" value="KAF0768747.1"/>
    <property type="molecule type" value="Genomic_DNA"/>
</dbReference>
<dbReference type="Proteomes" id="UP000478052">
    <property type="component" value="Unassembled WGS sequence"/>
</dbReference>
<sequence>MEKNGNFYVNPVLAQIDFFMWL</sequence>
<protein>
    <submittedName>
        <fullName evidence="1">Uncharacterized protein</fullName>
    </submittedName>
</protein>
<dbReference type="AlphaFoldDB" id="A0A6G0ZDG2"/>
<keyword evidence="2" id="KW-1185">Reference proteome</keyword>
<comment type="caution">
    <text evidence="1">The sequence shown here is derived from an EMBL/GenBank/DDBJ whole genome shotgun (WGS) entry which is preliminary data.</text>
</comment>
<gene>
    <name evidence="1" type="ORF">FWK35_00003145</name>
</gene>
<reference evidence="1 2" key="1">
    <citation type="submission" date="2019-08" db="EMBL/GenBank/DDBJ databases">
        <title>Whole genome of Aphis craccivora.</title>
        <authorList>
            <person name="Voronova N.V."/>
            <person name="Shulinski R.S."/>
            <person name="Bandarenka Y.V."/>
            <person name="Zhorov D.G."/>
            <person name="Warner D."/>
        </authorList>
    </citation>
    <scope>NUCLEOTIDE SEQUENCE [LARGE SCALE GENOMIC DNA]</scope>
    <source>
        <strain evidence="1">180601</strain>
        <tissue evidence="1">Whole Body</tissue>
    </source>
</reference>
<evidence type="ECO:0000313" key="2">
    <source>
        <dbReference type="Proteomes" id="UP000478052"/>
    </source>
</evidence>
<proteinExistence type="predicted"/>